<dbReference type="GO" id="GO:0016747">
    <property type="term" value="F:acyltransferase activity, transferring groups other than amino-acyl groups"/>
    <property type="evidence" value="ECO:0007669"/>
    <property type="project" value="TreeGrafter"/>
</dbReference>
<dbReference type="RefSeq" id="WP_064124026.1">
    <property type="nucleotide sequence ID" value="NZ_CP015243.1"/>
</dbReference>
<protein>
    <submittedName>
        <fullName evidence="1">Esterase</fullName>
    </submittedName>
</protein>
<dbReference type="Proteomes" id="UP000077875">
    <property type="component" value="Chromosome"/>
</dbReference>
<dbReference type="PANTHER" id="PTHR48098:SF1">
    <property type="entry name" value="DIACYLGLYCEROL ACYLTRANSFERASE_MYCOLYLTRANSFERASE AG85A"/>
    <property type="match status" value="1"/>
</dbReference>
<dbReference type="SUPFAM" id="SSF53474">
    <property type="entry name" value="alpha/beta-Hydrolases"/>
    <property type="match status" value="1"/>
</dbReference>
<gene>
    <name evidence="1" type="ORF">A5892_18355</name>
</gene>
<organism evidence="1 2">
    <name type="scientific">Halotalea alkalilenta</name>
    <dbReference type="NCBI Taxonomy" id="376489"/>
    <lineage>
        <taxon>Bacteria</taxon>
        <taxon>Pseudomonadati</taxon>
        <taxon>Pseudomonadota</taxon>
        <taxon>Gammaproteobacteria</taxon>
        <taxon>Oceanospirillales</taxon>
        <taxon>Halomonadaceae</taxon>
        <taxon>Halotalea</taxon>
    </lineage>
</organism>
<evidence type="ECO:0000313" key="1">
    <source>
        <dbReference type="EMBL" id="ANF59181.1"/>
    </source>
</evidence>
<keyword evidence="2" id="KW-1185">Reference proteome</keyword>
<evidence type="ECO:0000313" key="2">
    <source>
        <dbReference type="Proteomes" id="UP000077875"/>
    </source>
</evidence>
<dbReference type="InterPro" id="IPR029058">
    <property type="entry name" value="AB_hydrolase_fold"/>
</dbReference>
<proteinExistence type="predicted"/>
<reference evidence="1 2" key="1">
    <citation type="submission" date="2016-04" db="EMBL/GenBank/DDBJ databases">
        <title>Complete Genome Sequence of Halotalea alkalilenta IHB B 13600.</title>
        <authorList>
            <person name="Swarnkar M.K."/>
            <person name="Sharma A."/>
            <person name="Kaushal K."/>
            <person name="Soni R."/>
            <person name="Rana S."/>
            <person name="Singh A.K."/>
            <person name="Gulati A."/>
        </authorList>
    </citation>
    <scope>NUCLEOTIDE SEQUENCE [LARGE SCALE GENOMIC DNA]</scope>
    <source>
        <strain evidence="1 2">IHB B 13600</strain>
    </source>
</reference>
<dbReference type="PANTHER" id="PTHR48098">
    <property type="entry name" value="ENTEROCHELIN ESTERASE-RELATED"/>
    <property type="match status" value="1"/>
</dbReference>
<dbReference type="STRING" id="376489.A5892_18355"/>
<name>A0A172YIX6_9GAMM</name>
<dbReference type="EMBL" id="CP015243">
    <property type="protein sequence ID" value="ANF59181.1"/>
    <property type="molecule type" value="Genomic_DNA"/>
</dbReference>
<sequence length="247" mass="28118">MAWLQCRFASEVLGIDASLQALVPEHGDGPWPVLYLLHGLSDDDSAWCRQTAIERYAAERNLAVVMPACGRGFYTDMRHGPRWYAFLTEELPSLAERLLPISRRREETFVAGLSMGGYGAFKWALREPQRFAAAASLSGSLDIVAVAQRLDPPPDFGLIFADRDPRGGEDDLFALLDRYRQLPSAAPRLYQWCGTEDFLYRPNLDFRDAAFDAGLELRYEEGPGDHQWHYWDQQIQRVLDWLPLPGR</sequence>
<dbReference type="InterPro" id="IPR050583">
    <property type="entry name" value="Mycobacterial_A85_antigen"/>
</dbReference>
<dbReference type="AlphaFoldDB" id="A0A172YIX6"/>
<dbReference type="Pfam" id="PF00756">
    <property type="entry name" value="Esterase"/>
    <property type="match status" value="1"/>
</dbReference>
<dbReference type="InterPro" id="IPR000801">
    <property type="entry name" value="Esterase-like"/>
</dbReference>
<dbReference type="Gene3D" id="3.40.50.1820">
    <property type="entry name" value="alpha/beta hydrolase"/>
    <property type="match status" value="1"/>
</dbReference>
<accession>A0A172YIX6</accession>
<dbReference type="KEGG" id="haa:A5892_18355"/>